<dbReference type="GO" id="GO:0007165">
    <property type="term" value="P:signal transduction"/>
    <property type="evidence" value="ECO:0007669"/>
    <property type="project" value="InterPro"/>
</dbReference>
<feature type="domain" description="TIR" evidence="1">
    <location>
        <begin position="11"/>
        <end position="146"/>
    </location>
</feature>
<dbReference type="Proteomes" id="UP000199503">
    <property type="component" value="Unassembled WGS sequence"/>
</dbReference>
<reference evidence="3" key="1">
    <citation type="submission" date="2016-10" db="EMBL/GenBank/DDBJ databases">
        <authorList>
            <person name="Varghese N."/>
            <person name="Submissions S."/>
        </authorList>
    </citation>
    <scope>NUCLEOTIDE SEQUENCE [LARGE SCALE GENOMIC DNA]</scope>
    <source>
        <strain evidence="3">DSM 44437</strain>
    </source>
</reference>
<dbReference type="STRING" id="65499.SAMN04488000_101388"/>
<dbReference type="InterPro" id="IPR035897">
    <property type="entry name" value="Toll_tir_struct_dom_sf"/>
</dbReference>
<dbReference type="SUPFAM" id="SSF52200">
    <property type="entry name" value="Toll/Interleukin receptor TIR domain"/>
    <property type="match status" value="1"/>
</dbReference>
<protein>
    <submittedName>
        <fullName evidence="2">TIR domain-containing protein</fullName>
    </submittedName>
</protein>
<dbReference type="SMART" id="SM00255">
    <property type="entry name" value="TIR"/>
    <property type="match status" value="1"/>
</dbReference>
<evidence type="ECO:0000313" key="2">
    <source>
        <dbReference type="EMBL" id="SEP83449.1"/>
    </source>
</evidence>
<dbReference type="InterPro" id="IPR000157">
    <property type="entry name" value="TIR_dom"/>
</dbReference>
<name>A0A1H9B3L5_9PSEU</name>
<dbReference type="OrthoDB" id="3838036at2"/>
<evidence type="ECO:0000259" key="1">
    <source>
        <dbReference type="PROSITE" id="PS50104"/>
    </source>
</evidence>
<evidence type="ECO:0000313" key="3">
    <source>
        <dbReference type="Proteomes" id="UP000199503"/>
    </source>
</evidence>
<dbReference type="PROSITE" id="PS50104">
    <property type="entry name" value="TIR"/>
    <property type="match status" value="1"/>
</dbReference>
<dbReference type="Pfam" id="PF13676">
    <property type="entry name" value="TIR_2"/>
    <property type="match status" value="1"/>
</dbReference>
<dbReference type="Gene3D" id="3.40.50.10140">
    <property type="entry name" value="Toll/interleukin-1 receptor homology (TIR) domain"/>
    <property type="match status" value="1"/>
</dbReference>
<proteinExistence type="predicted"/>
<keyword evidence="3" id="KW-1185">Reference proteome</keyword>
<accession>A0A1H9B3L5</accession>
<sequence length="323" mass="36954">MVPATNIHLVPKYDVCLSFAGEDRPYVDEVARHLTELGVSRFYDTDEQADLWGKNLVEHLDQIYRHDSRYCVMFISEHYARKMWTKHERQSAFDRALVSDSEYVLPVRFDDTEIPALRVGTGYLDLRNRTPRELAEMIAKKVGTPVGAPKAGWEYQLFSDQVTLHMRNLKDKRIRHEMGAAKPTRLITEDVDALDTFRARSRAFDGILNAIEDLFSPGRVQMAFGPAGRPGDRDKIKYLANSFVEQYESLLDWSAELRGTTTPDRYTALYKTAALLVDEPLKQIEQFVEEFAAATDRGAGDLRLNLKYDITPVEAELKKVQTT</sequence>
<dbReference type="AlphaFoldDB" id="A0A1H9B3L5"/>
<organism evidence="2 3">
    <name type="scientific">Lentzea albida</name>
    <dbReference type="NCBI Taxonomy" id="65499"/>
    <lineage>
        <taxon>Bacteria</taxon>
        <taxon>Bacillati</taxon>
        <taxon>Actinomycetota</taxon>
        <taxon>Actinomycetes</taxon>
        <taxon>Pseudonocardiales</taxon>
        <taxon>Pseudonocardiaceae</taxon>
        <taxon>Lentzea</taxon>
    </lineage>
</organism>
<dbReference type="EMBL" id="FOFV01000001">
    <property type="protein sequence ID" value="SEP83449.1"/>
    <property type="molecule type" value="Genomic_DNA"/>
</dbReference>
<gene>
    <name evidence="2" type="ORF">SAMN04488000_101388</name>
</gene>